<dbReference type="RefSeq" id="WP_382409949.1">
    <property type="nucleotide sequence ID" value="NZ_JBHSGU010000009.1"/>
</dbReference>
<feature type="signal peptide" evidence="1">
    <location>
        <begin position="1"/>
        <end position="30"/>
    </location>
</feature>
<dbReference type="EMBL" id="JBHSGU010000009">
    <property type="protein sequence ID" value="MFC4701460.1"/>
    <property type="molecule type" value="Genomic_DNA"/>
</dbReference>
<dbReference type="Pfam" id="PF13181">
    <property type="entry name" value="TPR_8"/>
    <property type="match status" value="1"/>
</dbReference>
<proteinExistence type="predicted"/>
<keyword evidence="1" id="KW-0732">Signal</keyword>
<dbReference type="SUPFAM" id="SSF48452">
    <property type="entry name" value="TPR-like"/>
    <property type="match status" value="1"/>
</dbReference>
<accession>A0ABV9LYT2</accession>
<dbReference type="Proteomes" id="UP001595897">
    <property type="component" value="Unassembled WGS sequence"/>
</dbReference>
<dbReference type="Pfam" id="PF13176">
    <property type="entry name" value="TPR_7"/>
    <property type="match status" value="1"/>
</dbReference>
<reference evidence="3" key="1">
    <citation type="journal article" date="2019" name="Int. J. Syst. Evol. Microbiol.">
        <title>The Global Catalogue of Microorganisms (GCM) 10K type strain sequencing project: providing services to taxonomists for standard genome sequencing and annotation.</title>
        <authorList>
            <consortium name="The Broad Institute Genomics Platform"/>
            <consortium name="The Broad Institute Genome Sequencing Center for Infectious Disease"/>
            <person name="Wu L."/>
            <person name="Ma J."/>
        </authorList>
    </citation>
    <scope>NUCLEOTIDE SEQUENCE [LARGE SCALE GENOMIC DNA]</scope>
    <source>
        <strain evidence="3">KACC 12507</strain>
    </source>
</reference>
<gene>
    <name evidence="2" type="ORF">ACFO4O_14935</name>
</gene>
<dbReference type="InterPro" id="IPR019734">
    <property type="entry name" value="TPR_rpt"/>
</dbReference>
<evidence type="ECO:0000313" key="2">
    <source>
        <dbReference type="EMBL" id="MFC4701460.1"/>
    </source>
</evidence>
<evidence type="ECO:0000256" key="1">
    <source>
        <dbReference type="SAM" id="SignalP"/>
    </source>
</evidence>
<dbReference type="Gene3D" id="1.25.40.10">
    <property type="entry name" value="Tetratricopeptide repeat domain"/>
    <property type="match status" value="2"/>
</dbReference>
<protein>
    <submittedName>
        <fullName evidence="2">Tetratricopeptide repeat protein</fullName>
    </submittedName>
</protein>
<dbReference type="InterPro" id="IPR011990">
    <property type="entry name" value="TPR-like_helical_dom_sf"/>
</dbReference>
<keyword evidence="3" id="KW-1185">Reference proteome</keyword>
<feature type="chain" id="PRO_5046871308" evidence="1">
    <location>
        <begin position="31"/>
        <end position="368"/>
    </location>
</feature>
<name>A0ABV9LYT2_9ALTE</name>
<sequence length="368" mass="41319">MKLKIAIQTNRLARFALVISALLFHLPTSANNENAASLEMLDSLFKQQQYKTVIKNLKQIPTEKRTVEHFRFLIYSHAELDLDDAEKAAELAVKTLPNEPDVYLMHASIMGAQAGESIFSALGYAQRALESLNKAVELAPNDVQYRQALVSFHLNAPSIAGGDTDVAFAQIKMIETLDWVQGKVNLAWFYRSTDKPEQSLSVLQEANQSLPDNIDILYALASHYVSEDDNAKAIEYYHQVADLALVRPIADEAEVMKAYEEARYRQLNAHYQIGRLALKQNIELEQGIEHLQRYLLTVQNPEAIGLLDTSGLPSKDWANLRLSALQLAKGEPSTAKTTFSKVALDKNDDNMQKIYNALKKTLEKTKTK</sequence>
<organism evidence="2 3">
    <name type="scientific">Glaciecola siphonariae</name>
    <dbReference type="NCBI Taxonomy" id="521012"/>
    <lineage>
        <taxon>Bacteria</taxon>
        <taxon>Pseudomonadati</taxon>
        <taxon>Pseudomonadota</taxon>
        <taxon>Gammaproteobacteria</taxon>
        <taxon>Alteromonadales</taxon>
        <taxon>Alteromonadaceae</taxon>
        <taxon>Glaciecola</taxon>
    </lineage>
</organism>
<evidence type="ECO:0000313" key="3">
    <source>
        <dbReference type="Proteomes" id="UP001595897"/>
    </source>
</evidence>
<comment type="caution">
    <text evidence="2">The sequence shown here is derived from an EMBL/GenBank/DDBJ whole genome shotgun (WGS) entry which is preliminary data.</text>
</comment>